<dbReference type="Proteomes" id="UP000054337">
    <property type="component" value="Unassembled WGS sequence"/>
</dbReference>
<organism evidence="2 3">
    <name type="scientific">Bipolaris victoriae (strain FI3)</name>
    <name type="common">Victoria blight of oats agent</name>
    <name type="synonym">Cochliobolus victoriae</name>
    <dbReference type="NCBI Taxonomy" id="930091"/>
    <lineage>
        <taxon>Eukaryota</taxon>
        <taxon>Fungi</taxon>
        <taxon>Dikarya</taxon>
        <taxon>Ascomycota</taxon>
        <taxon>Pezizomycotina</taxon>
        <taxon>Dothideomycetes</taxon>
        <taxon>Pleosporomycetidae</taxon>
        <taxon>Pleosporales</taxon>
        <taxon>Pleosporineae</taxon>
        <taxon>Pleosporaceae</taxon>
        <taxon>Bipolaris</taxon>
    </lineage>
</organism>
<proteinExistence type="predicted"/>
<protein>
    <submittedName>
        <fullName evidence="2">Uncharacterized protein</fullName>
    </submittedName>
</protein>
<keyword evidence="3" id="KW-1185">Reference proteome</keyword>
<sequence>MPGVPGVADSRRSADVDPRRPTSSLERNHLSPRTCHLPSTTIYTLWLAF</sequence>
<dbReference type="EMBL" id="KI968958">
    <property type="protein sequence ID" value="EUN20555.1"/>
    <property type="molecule type" value="Genomic_DNA"/>
</dbReference>
<accession>W7E3N0</accession>
<dbReference type="GeneID" id="26250908"/>
<evidence type="ECO:0000313" key="2">
    <source>
        <dbReference type="EMBL" id="EUN20555.1"/>
    </source>
</evidence>
<evidence type="ECO:0000256" key="1">
    <source>
        <dbReference type="SAM" id="MobiDB-lite"/>
    </source>
</evidence>
<dbReference type="RefSeq" id="XP_014550129.1">
    <property type="nucleotide sequence ID" value="XM_014694643.1"/>
</dbReference>
<dbReference type="HOGENOM" id="CLU_3013870_0_0_1"/>
<feature type="compositionally biased region" description="Basic and acidic residues" evidence="1">
    <location>
        <begin position="9"/>
        <end position="20"/>
    </location>
</feature>
<feature type="region of interest" description="Disordered" evidence="1">
    <location>
        <begin position="1"/>
        <end position="32"/>
    </location>
</feature>
<evidence type="ECO:0000313" key="3">
    <source>
        <dbReference type="Proteomes" id="UP000054337"/>
    </source>
</evidence>
<reference evidence="2 3" key="1">
    <citation type="journal article" date="2013" name="PLoS Genet.">
        <title>Comparative genome structure, secondary metabolite, and effector coding capacity across Cochliobolus pathogens.</title>
        <authorList>
            <person name="Condon B.J."/>
            <person name="Leng Y."/>
            <person name="Wu D."/>
            <person name="Bushley K.E."/>
            <person name="Ohm R.A."/>
            <person name="Otillar R."/>
            <person name="Martin J."/>
            <person name="Schackwitz W."/>
            <person name="Grimwood J."/>
            <person name="MohdZainudin N."/>
            <person name="Xue C."/>
            <person name="Wang R."/>
            <person name="Manning V.A."/>
            <person name="Dhillon B."/>
            <person name="Tu Z.J."/>
            <person name="Steffenson B.J."/>
            <person name="Salamov A."/>
            <person name="Sun H."/>
            <person name="Lowry S."/>
            <person name="LaButti K."/>
            <person name="Han J."/>
            <person name="Copeland A."/>
            <person name="Lindquist E."/>
            <person name="Barry K."/>
            <person name="Schmutz J."/>
            <person name="Baker S.E."/>
            <person name="Ciuffetti L.M."/>
            <person name="Grigoriev I.V."/>
            <person name="Zhong S."/>
            <person name="Turgeon B.G."/>
        </authorList>
    </citation>
    <scope>NUCLEOTIDE SEQUENCE [LARGE SCALE GENOMIC DNA]</scope>
    <source>
        <strain evidence="2 3">FI3</strain>
    </source>
</reference>
<gene>
    <name evidence="2" type="ORF">COCVIDRAFT_116394</name>
</gene>
<dbReference type="AlphaFoldDB" id="W7E3N0"/>
<name>W7E3N0_BIPV3</name>